<gene>
    <name evidence="1" type="ORF">CJ030_MR2G003174</name>
</gene>
<dbReference type="GO" id="GO:0005768">
    <property type="term" value="C:endosome"/>
    <property type="evidence" value="ECO:0007669"/>
    <property type="project" value="TreeGrafter"/>
</dbReference>
<dbReference type="Proteomes" id="UP000516437">
    <property type="component" value="Chromosome 2"/>
</dbReference>
<accession>A0A6A1WH89</accession>
<dbReference type="InterPro" id="IPR014710">
    <property type="entry name" value="RmlC-like_jellyroll"/>
</dbReference>
<sequence>MSEKLQIHTHVLANPRRNSYTNNQGSEAPMFQNSSHSHSVSSLFIQFLKKPHAFPFLLSLFLLLTWLSLRVQHASYFSPSFPSVLDNKSSKEDDILANVVRFSSGFPFQLANDKRGWLVDPISLALRSGISGGAVTCTSVHVGEIRPGTFRGNHRHYTSNETFVIWGAQTKFRLESSQVVGKGYVEVIIGADEVAVAASPRGTAHALVNMDPVRSTFFIGCQDRVVNYSSSSSTDFKVWKDL</sequence>
<organism evidence="1 2">
    <name type="scientific">Morella rubra</name>
    <name type="common">Chinese bayberry</name>
    <dbReference type="NCBI Taxonomy" id="262757"/>
    <lineage>
        <taxon>Eukaryota</taxon>
        <taxon>Viridiplantae</taxon>
        <taxon>Streptophyta</taxon>
        <taxon>Embryophyta</taxon>
        <taxon>Tracheophyta</taxon>
        <taxon>Spermatophyta</taxon>
        <taxon>Magnoliopsida</taxon>
        <taxon>eudicotyledons</taxon>
        <taxon>Gunneridae</taxon>
        <taxon>Pentapetalae</taxon>
        <taxon>rosids</taxon>
        <taxon>fabids</taxon>
        <taxon>Fagales</taxon>
        <taxon>Myricaceae</taxon>
        <taxon>Morella</taxon>
    </lineage>
</organism>
<proteinExistence type="predicted"/>
<comment type="caution">
    <text evidence="1">The sequence shown here is derived from an EMBL/GenBank/DDBJ whole genome shotgun (WGS) entry which is preliminary data.</text>
</comment>
<dbReference type="EMBL" id="RXIC02000020">
    <property type="protein sequence ID" value="KAB1223217.1"/>
    <property type="molecule type" value="Genomic_DNA"/>
</dbReference>
<name>A0A6A1WH89_9ROSI</name>
<keyword evidence="2" id="KW-1185">Reference proteome</keyword>
<evidence type="ECO:0008006" key="3">
    <source>
        <dbReference type="Google" id="ProtNLM"/>
    </source>
</evidence>
<dbReference type="Gene3D" id="2.60.120.10">
    <property type="entry name" value="Jelly Rolls"/>
    <property type="match status" value="1"/>
</dbReference>
<dbReference type="PANTHER" id="PTHR37742:SF1">
    <property type="entry name" value="OS01G0810200 PROTEIN"/>
    <property type="match status" value="1"/>
</dbReference>
<dbReference type="AlphaFoldDB" id="A0A6A1WH89"/>
<dbReference type="OrthoDB" id="2017432at2759"/>
<protein>
    <recommendedName>
        <fullName evidence="3">Cupin type-1 domain-containing protein</fullName>
    </recommendedName>
</protein>
<dbReference type="PANTHER" id="PTHR37742">
    <property type="entry name" value="OS01G0810200 PROTEIN"/>
    <property type="match status" value="1"/>
</dbReference>
<dbReference type="GO" id="GO:0005802">
    <property type="term" value="C:trans-Golgi network"/>
    <property type="evidence" value="ECO:0007669"/>
    <property type="project" value="TreeGrafter"/>
</dbReference>
<reference evidence="1 2" key="1">
    <citation type="journal article" date="2019" name="Plant Biotechnol. J.">
        <title>The red bayberry genome and genetic basis of sex determination.</title>
        <authorList>
            <person name="Jia H.M."/>
            <person name="Jia H.J."/>
            <person name="Cai Q.L."/>
            <person name="Wang Y."/>
            <person name="Zhao H.B."/>
            <person name="Yang W.F."/>
            <person name="Wang G.Y."/>
            <person name="Li Y.H."/>
            <person name="Zhan D.L."/>
            <person name="Shen Y.T."/>
            <person name="Niu Q.F."/>
            <person name="Chang L."/>
            <person name="Qiu J."/>
            <person name="Zhao L."/>
            <person name="Xie H.B."/>
            <person name="Fu W.Y."/>
            <person name="Jin J."/>
            <person name="Li X.W."/>
            <person name="Jiao Y."/>
            <person name="Zhou C.C."/>
            <person name="Tu T."/>
            <person name="Chai C.Y."/>
            <person name="Gao J.L."/>
            <person name="Fan L.J."/>
            <person name="van de Weg E."/>
            <person name="Wang J.Y."/>
            <person name="Gao Z.S."/>
        </authorList>
    </citation>
    <scope>NUCLEOTIDE SEQUENCE [LARGE SCALE GENOMIC DNA]</scope>
    <source>
        <tissue evidence="1">Leaves</tissue>
    </source>
</reference>
<dbReference type="SUPFAM" id="SSF51182">
    <property type="entry name" value="RmlC-like cupins"/>
    <property type="match status" value="1"/>
</dbReference>
<evidence type="ECO:0000313" key="1">
    <source>
        <dbReference type="EMBL" id="KAB1223217.1"/>
    </source>
</evidence>
<dbReference type="InterPro" id="IPR011051">
    <property type="entry name" value="RmlC_Cupin_sf"/>
</dbReference>
<evidence type="ECO:0000313" key="2">
    <source>
        <dbReference type="Proteomes" id="UP000516437"/>
    </source>
</evidence>